<accession>A0A8K0THE5</accession>
<dbReference type="EMBL" id="JAGPXD010000002">
    <property type="protein sequence ID" value="KAH7367580.1"/>
    <property type="molecule type" value="Genomic_DNA"/>
</dbReference>
<name>A0A8K0THE5_9PEZI</name>
<keyword evidence="3" id="KW-1185">Reference proteome</keyword>
<protein>
    <submittedName>
        <fullName evidence="2">Uncharacterized protein</fullName>
    </submittedName>
</protein>
<reference evidence="2" key="1">
    <citation type="journal article" date="2021" name="Nat. Commun.">
        <title>Genetic determinants of endophytism in the Arabidopsis root mycobiome.</title>
        <authorList>
            <person name="Mesny F."/>
            <person name="Miyauchi S."/>
            <person name="Thiergart T."/>
            <person name="Pickel B."/>
            <person name="Atanasova L."/>
            <person name="Karlsson M."/>
            <person name="Huettel B."/>
            <person name="Barry K.W."/>
            <person name="Haridas S."/>
            <person name="Chen C."/>
            <person name="Bauer D."/>
            <person name="Andreopoulos W."/>
            <person name="Pangilinan J."/>
            <person name="LaButti K."/>
            <person name="Riley R."/>
            <person name="Lipzen A."/>
            <person name="Clum A."/>
            <person name="Drula E."/>
            <person name="Henrissat B."/>
            <person name="Kohler A."/>
            <person name="Grigoriev I.V."/>
            <person name="Martin F.M."/>
            <person name="Hacquard S."/>
        </authorList>
    </citation>
    <scope>NUCLEOTIDE SEQUENCE</scope>
    <source>
        <strain evidence="2">MPI-CAGE-AT-0016</strain>
    </source>
</reference>
<feature type="compositionally biased region" description="Basic and acidic residues" evidence="1">
    <location>
        <begin position="52"/>
        <end position="63"/>
    </location>
</feature>
<dbReference type="Proteomes" id="UP000813385">
    <property type="component" value="Unassembled WGS sequence"/>
</dbReference>
<comment type="caution">
    <text evidence="2">The sequence shown here is derived from an EMBL/GenBank/DDBJ whole genome shotgun (WGS) entry which is preliminary data.</text>
</comment>
<organism evidence="2 3">
    <name type="scientific">Plectosphaerella cucumerina</name>
    <dbReference type="NCBI Taxonomy" id="40658"/>
    <lineage>
        <taxon>Eukaryota</taxon>
        <taxon>Fungi</taxon>
        <taxon>Dikarya</taxon>
        <taxon>Ascomycota</taxon>
        <taxon>Pezizomycotina</taxon>
        <taxon>Sordariomycetes</taxon>
        <taxon>Hypocreomycetidae</taxon>
        <taxon>Glomerellales</taxon>
        <taxon>Plectosphaerellaceae</taxon>
        <taxon>Plectosphaerella</taxon>
    </lineage>
</organism>
<gene>
    <name evidence="2" type="ORF">B0T11DRAFT_55397</name>
</gene>
<feature type="region of interest" description="Disordered" evidence="1">
    <location>
        <begin position="113"/>
        <end position="185"/>
    </location>
</feature>
<proteinExistence type="predicted"/>
<feature type="compositionally biased region" description="Polar residues" evidence="1">
    <location>
        <begin position="114"/>
        <end position="131"/>
    </location>
</feature>
<dbReference type="AlphaFoldDB" id="A0A8K0THE5"/>
<evidence type="ECO:0000256" key="1">
    <source>
        <dbReference type="SAM" id="MobiDB-lite"/>
    </source>
</evidence>
<feature type="region of interest" description="Disordered" evidence="1">
    <location>
        <begin position="28"/>
        <end position="64"/>
    </location>
</feature>
<evidence type="ECO:0000313" key="3">
    <source>
        <dbReference type="Proteomes" id="UP000813385"/>
    </source>
</evidence>
<evidence type="ECO:0000313" key="2">
    <source>
        <dbReference type="EMBL" id="KAH7367580.1"/>
    </source>
</evidence>
<sequence>MLSRTVRTSLDRSLAWWLASPGVVLIEPPPDPTRMAGEEHSGDTGRQARGTGKHENGQGHEKPCQLAPLIVQTGAVRRGSGRRDTPGAAHNALHKCSRFRLTDHPLACCYHAPRTTQPSNPQTERGGSVQSGRRLARSSPTSEPRRCYPPFCLASMGPDHRVRSELQRSSQRRAPRPGKLSTGATHRPVSAALRVWCLAHLLTRPGFLFFSWRRCRQPPDRHSTANFDHGH</sequence>